<keyword evidence="1" id="KW-0812">Transmembrane</keyword>
<organism evidence="2 3">
    <name type="scientific">Trichinella zimbabwensis</name>
    <dbReference type="NCBI Taxonomy" id="268475"/>
    <lineage>
        <taxon>Eukaryota</taxon>
        <taxon>Metazoa</taxon>
        <taxon>Ecdysozoa</taxon>
        <taxon>Nematoda</taxon>
        <taxon>Enoplea</taxon>
        <taxon>Dorylaimia</taxon>
        <taxon>Trichinellida</taxon>
        <taxon>Trichinellidae</taxon>
        <taxon>Trichinella</taxon>
    </lineage>
</organism>
<name>A0A0V1GRW7_9BILA</name>
<dbReference type="AlphaFoldDB" id="A0A0V1GRW7"/>
<reference evidence="2 3" key="1">
    <citation type="submission" date="2015-01" db="EMBL/GenBank/DDBJ databases">
        <title>Evolution of Trichinella species and genotypes.</title>
        <authorList>
            <person name="Korhonen P.K."/>
            <person name="Edoardo P."/>
            <person name="Giuseppe L.R."/>
            <person name="Gasser R.B."/>
        </authorList>
    </citation>
    <scope>NUCLEOTIDE SEQUENCE [LARGE SCALE GENOMIC DNA]</scope>
    <source>
        <strain evidence="2">ISS1029</strain>
    </source>
</reference>
<dbReference type="EMBL" id="JYDP01000383">
    <property type="protein sequence ID" value="KRZ00866.1"/>
    <property type="molecule type" value="Genomic_DNA"/>
</dbReference>
<proteinExistence type="predicted"/>
<keyword evidence="1" id="KW-0472">Membrane</keyword>
<comment type="caution">
    <text evidence="2">The sequence shown here is derived from an EMBL/GenBank/DDBJ whole genome shotgun (WGS) entry which is preliminary data.</text>
</comment>
<sequence length="87" mass="9970">MQLQQKKTIMQFSLSPWEAILMVATALFLLFNSENKQHMAVQQYAMNYCTAWAKLSSHSIAIFAICSSEIELILQQDSRGDNMRLIV</sequence>
<gene>
    <name evidence="2" type="ORF">T11_5857</name>
</gene>
<dbReference type="Proteomes" id="UP000055024">
    <property type="component" value="Unassembled WGS sequence"/>
</dbReference>
<evidence type="ECO:0000313" key="3">
    <source>
        <dbReference type="Proteomes" id="UP000055024"/>
    </source>
</evidence>
<keyword evidence="1" id="KW-1133">Transmembrane helix</keyword>
<evidence type="ECO:0000313" key="2">
    <source>
        <dbReference type="EMBL" id="KRZ00866.1"/>
    </source>
</evidence>
<accession>A0A0V1GRW7</accession>
<keyword evidence="3" id="KW-1185">Reference proteome</keyword>
<protein>
    <submittedName>
        <fullName evidence="2">Uncharacterized protein</fullName>
    </submittedName>
</protein>
<evidence type="ECO:0000256" key="1">
    <source>
        <dbReference type="SAM" id="Phobius"/>
    </source>
</evidence>
<feature type="transmembrane region" description="Helical" evidence="1">
    <location>
        <begin position="12"/>
        <end position="31"/>
    </location>
</feature>
<dbReference type="OrthoDB" id="5936270at2759"/>